<evidence type="ECO:0000313" key="5">
    <source>
        <dbReference type="EMBL" id="EKC66376.1"/>
    </source>
</evidence>
<dbReference type="InterPro" id="IPR008920">
    <property type="entry name" value="TF_FadR/GntR_C"/>
</dbReference>
<feature type="non-terminal residue" evidence="5">
    <location>
        <position position="1"/>
    </location>
</feature>
<gene>
    <name evidence="5" type="ORF">OBE_05976</name>
</gene>
<protein>
    <submittedName>
        <fullName evidence="5">Transcriptional regulator, GntR family</fullName>
    </submittedName>
</protein>
<dbReference type="Pfam" id="PF07729">
    <property type="entry name" value="FCD"/>
    <property type="match status" value="1"/>
</dbReference>
<evidence type="ECO:0000256" key="1">
    <source>
        <dbReference type="ARBA" id="ARBA00023015"/>
    </source>
</evidence>
<proteinExistence type="predicted"/>
<dbReference type="SUPFAM" id="SSF48008">
    <property type="entry name" value="GntR ligand-binding domain-like"/>
    <property type="match status" value="1"/>
</dbReference>
<keyword evidence="3" id="KW-0804">Transcription</keyword>
<dbReference type="GO" id="GO:0003677">
    <property type="term" value="F:DNA binding"/>
    <property type="evidence" value="ECO:0007669"/>
    <property type="project" value="UniProtKB-KW"/>
</dbReference>
<sequence length="133" mass="15318">SVLQELRIAGLIEVTPYKSTRVTQLDFDTISQQIYLRNAVESAVMTDFAAACTPEQLAQLKTRNDALRRLAAQPHPDLRMFYELDSRLHESWFLATGKDQLWQLIQTSQNSYSRFRMLDLVAVGNFWRYCGGT</sequence>
<accession>K1U4H4</accession>
<evidence type="ECO:0000256" key="3">
    <source>
        <dbReference type="ARBA" id="ARBA00023163"/>
    </source>
</evidence>
<evidence type="ECO:0000256" key="2">
    <source>
        <dbReference type="ARBA" id="ARBA00023125"/>
    </source>
</evidence>
<keyword evidence="2" id="KW-0238">DNA-binding</keyword>
<dbReference type="InterPro" id="IPR011711">
    <property type="entry name" value="GntR_C"/>
</dbReference>
<keyword evidence="1" id="KW-0805">Transcription regulation</keyword>
<feature type="domain" description="GntR C-terminal" evidence="4">
    <location>
        <begin position="36"/>
        <end position="120"/>
    </location>
</feature>
<dbReference type="PANTHER" id="PTHR43537">
    <property type="entry name" value="TRANSCRIPTIONAL REGULATOR, GNTR FAMILY"/>
    <property type="match status" value="1"/>
</dbReference>
<dbReference type="PANTHER" id="PTHR43537:SF5">
    <property type="entry name" value="UXU OPERON TRANSCRIPTIONAL REGULATOR"/>
    <property type="match status" value="1"/>
</dbReference>
<dbReference type="Gene3D" id="1.20.120.530">
    <property type="entry name" value="GntR ligand-binding domain-like"/>
    <property type="match status" value="1"/>
</dbReference>
<name>K1U4H4_9ZZZZ</name>
<organism evidence="5">
    <name type="scientific">human gut metagenome</name>
    <dbReference type="NCBI Taxonomy" id="408170"/>
    <lineage>
        <taxon>unclassified sequences</taxon>
        <taxon>metagenomes</taxon>
        <taxon>organismal metagenomes</taxon>
    </lineage>
</organism>
<comment type="caution">
    <text evidence="5">The sequence shown here is derived from an EMBL/GenBank/DDBJ whole genome shotgun (WGS) entry which is preliminary data.</text>
</comment>
<dbReference type="AlphaFoldDB" id="K1U4H4"/>
<dbReference type="EMBL" id="AJWZ01004107">
    <property type="protein sequence ID" value="EKC66376.1"/>
    <property type="molecule type" value="Genomic_DNA"/>
</dbReference>
<reference evidence="5" key="1">
    <citation type="journal article" date="2013" name="Environ. Microbiol.">
        <title>Microbiota from the distal guts of lean and obese adolescents exhibit partial functional redundancy besides clear differences in community structure.</title>
        <authorList>
            <person name="Ferrer M."/>
            <person name="Ruiz A."/>
            <person name="Lanza F."/>
            <person name="Haange S.B."/>
            <person name="Oberbach A."/>
            <person name="Till H."/>
            <person name="Bargiela R."/>
            <person name="Campoy C."/>
            <person name="Segura M.T."/>
            <person name="Richter M."/>
            <person name="von Bergen M."/>
            <person name="Seifert J."/>
            <person name="Suarez A."/>
        </authorList>
    </citation>
    <scope>NUCLEOTIDE SEQUENCE</scope>
</reference>
<evidence type="ECO:0000259" key="4">
    <source>
        <dbReference type="Pfam" id="PF07729"/>
    </source>
</evidence>